<protein>
    <recommendedName>
        <fullName evidence="5">DUF2241 domain-containing protein</fullName>
    </recommendedName>
</protein>
<accession>A0AAN8ECJ9</accession>
<dbReference type="Proteomes" id="UP001316803">
    <property type="component" value="Unassembled WGS sequence"/>
</dbReference>
<sequence length="165" mass="17711">MTTPSTGETSLTNLLTSLTVTLHPQTYTFLTLPPNHNPTPSQPLQITPDIKMLFHEPTENQYTLIVDSSSPNLPTYQVPGSQTSPTQWKMLTLNVHSSLDAVGFMAVVARALSEAGVSANVVAGYLHDHVFVQAGRAEGAVEAIERVARDARGRVQGGMKTEVGS</sequence>
<feature type="domain" description="CASTOR ACT" evidence="2">
    <location>
        <begin position="90"/>
        <end position="145"/>
    </location>
</feature>
<gene>
    <name evidence="3" type="ORF">OHC33_010876</name>
</gene>
<feature type="domain" description="DUF2241" evidence="1">
    <location>
        <begin position="6"/>
        <end position="67"/>
    </location>
</feature>
<organism evidence="3 4">
    <name type="scientific">Knufia fluminis</name>
    <dbReference type="NCBI Taxonomy" id="191047"/>
    <lineage>
        <taxon>Eukaryota</taxon>
        <taxon>Fungi</taxon>
        <taxon>Dikarya</taxon>
        <taxon>Ascomycota</taxon>
        <taxon>Pezizomycotina</taxon>
        <taxon>Eurotiomycetes</taxon>
        <taxon>Chaetothyriomycetidae</taxon>
        <taxon>Chaetothyriales</taxon>
        <taxon>Trichomeriaceae</taxon>
        <taxon>Knufia</taxon>
    </lineage>
</organism>
<name>A0AAN8ECJ9_9EURO</name>
<dbReference type="GO" id="GO:0046394">
    <property type="term" value="P:carboxylic acid biosynthetic process"/>
    <property type="evidence" value="ECO:0007669"/>
    <property type="project" value="UniProtKB-ARBA"/>
</dbReference>
<dbReference type="PANTHER" id="PTHR39199:SF1">
    <property type="entry name" value="BLR5128 PROTEIN"/>
    <property type="match status" value="1"/>
</dbReference>
<dbReference type="InterPro" id="IPR027795">
    <property type="entry name" value="CASTOR_ACT_dom"/>
</dbReference>
<evidence type="ECO:0008006" key="5">
    <source>
        <dbReference type="Google" id="ProtNLM"/>
    </source>
</evidence>
<dbReference type="InterPro" id="IPR018717">
    <property type="entry name" value="DUF2241"/>
</dbReference>
<reference evidence="3 4" key="1">
    <citation type="submission" date="2022-12" db="EMBL/GenBank/DDBJ databases">
        <title>Genomic features and morphological characterization of a novel Knufia sp. strain isolated from spacecraft assembly facility.</title>
        <authorList>
            <person name="Teixeira M."/>
            <person name="Chander A.M."/>
            <person name="Stajich J.E."/>
            <person name="Venkateswaran K."/>
        </authorList>
    </citation>
    <scope>NUCLEOTIDE SEQUENCE [LARGE SCALE GENOMIC DNA]</scope>
    <source>
        <strain evidence="3 4">FJI-L2-BK-P2</strain>
    </source>
</reference>
<dbReference type="InterPro" id="IPR045865">
    <property type="entry name" value="ACT-like_dom_sf"/>
</dbReference>
<keyword evidence="4" id="KW-1185">Reference proteome</keyword>
<dbReference type="Pfam" id="PF10000">
    <property type="entry name" value="ACT_3"/>
    <property type="match status" value="1"/>
</dbReference>
<dbReference type="PANTHER" id="PTHR39199">
    <property type="entry name" value="BLR5128 PROTEIN"/>
    <property type="match status" value="1"/>
</dbReference>
<evidence type="ECO:0000259" key="2">
    <source>
        <dbReference type="Pfam" id="PF13840"/>
    </source>
</evidence>
<dbReference type="EMBL" id="JAKLMC020000053">
    <property type="protein sequence ID" value="KAK5948128.1"/>
    <property type="molecule type" value="Genomic_DNA"/>
</dbReference>
<comment type="caution">
    <text evidence="3">The sequence shown here is derived from an EMBL/GenBank/DDBJ whole genome shotgun (WGS) entry which is preliminary data.</text>
</comment>
<proteinExistence type="predicted"/>
<dbReference type="AlphaFoldDB" id="A0AAN8ECJ9"/>
<dbReference type="Gene3D" id="3.30.2130.10">
    <property type="entry name" value="VC0802-like"/>
    <property type="match status" value="1"/>
</dbReference>
<dbReference type="Pfam" id="PF13840">
    <property type="entry name" value="ACT_7"/>
    <property type="match status" value="1"/>
</dbReference>
<evidence type="ECO:0000313" key="4">
    <source>
        <dbReference type="Proteomes" id="UP001316803"/>
    </source>
</evidence>
<dbReference type="GO" id="GO:0006520">
    <property type="term" value="P:amino acid metabolic process"/>
    <property type="evidence" value="ECO:0007669"/>
    <property type="project" value="UniProtKB-ARBA"/>
</dbReference>
<evidence type="ECO:0000313" key="3">
    <source>
        <dbReference type="EMBL" id="KAK5948128.1"/>
    </source>
</evidence>
<evidence type="ECO:0000259" key="1">
    <source>
        <dbReference type="Pfam" id="PF10000"/>
    </source>
</evidence>
<dbReference type="SUPFAM" id="SSF55021">
    <property type="entry name" value="ACT-like"/>
    <property type="match status" value="1"/>
</dbReference>